<proteinExistence type="inferred from homology"/>
<feature type="compositionally biased region" description="Basic and acidic residues" evidence="6">
    <location>
        <begin position="319"/>
        <end position="330"/>
    </location>
</feature>
<feature type="transmembrane region" description="Helical" evidence="7">
    <location>
        <begin position="88"/>
        <end position="110"/>
    </location>
</feature>
<dbReference type="Pfam" id="PF20684">
    <property type="entry name" value="Fung_rhodopsin"/>
    <property type="match status" value="1"/>
</dbReference>
<gene>
    <name evidence="9" type="ORF">B0I35DRAFT_401904</name>
</gene>
<keyword evidence="2 7" id="KW-0812">Transmembrane</keyword>
<organism evidence="9 10">
    <name type="scientific">Stachybotrys elegans</name>
    <dbReference type="NCBI Taxonomy" id="80388"/>
    <lineage>
        <taxon>Eukaryota</taxon>
        <taxon>Fungi</taxon>
        <taxon>Dikarya</taxon>
        <taxon>Ascomycota</taxon>
        <taxon>Pezizomycotina</taxon>
        <taxon>Sordariomycetes</taxon>
        <taxon>Hypocreomycetidae</taxon>
        <taxon>Hypocreales</taxon>
        <taxon>Stachybotryaceae</taxon>
        <taxon>Stachybotrys</taxon>
    </lineage>
</organism>
<dbReference type="OrthoDB" id="5283415at2759"/>
<dbReference type="Proteomes" id="UP000813444">
    <property type="component" value="Unassembled WGS sequence"/>
</dbReference>
<feature type="transmembrane region" description="Helical" evidence="7">
    <location>
        <begin position="140"/>
        <end position="159"/>
    </location>
</feature>
<dbReference type="PANTHER" id="PTHR33048:SF47">
    <property type="entry name" value="INTEGRAL MEMBRANE PROTEIN-RELATED"/>
    <property type="match status" value="1"/>
</dbReference>
<accession>A0A8K0WJU1</accession>
<feature type="transmembrane region" description="Helical" evidence="7">
    <location>
        <begin position="171"/>
        <end position="196"/>
    </location>
</feature>
<evidence type="ECO:0000259" key="8">
    <source>
        <dbReference type="Pfam" id="PF20684"/>
    </source>
</evidence>
<comment type="similarity">
    <text evidence="5">Belongs to the SAT4 family.</text>
</comment>
<dbReference type="InterPro" id="IPR052337">
    <property type="entry name" value="SAT4-like"/>
</dbReference>
<keyword evidence="4 7" id="KW-0472">Membrane</keyword>
<sequence length="338" mass="37670">MKQFGMDDLFIVVAMCLALAFCGSMYMYILTAYIGIHVWDIPPGADPQPSFIWGFVNMCLYNPILALVKSSVLFFLLRIASTKTGVRYAVYGLNAFNLAMMVATFLVVVFQCRPISGAWDLVDMQTAECIDPLTFTMSTAVITIITDLLVLAIPFWIIIGLKMPSKVKLSLIGVFFLGILVTVVSCIRLRVLMVVLDPDPNHPDPDPTYGFGACLESIEGNLAILTASIPALWPLIRQWFPRFISRLNSSYRNGSSGWTGADEPSRRQTFKMKSMRSTHHRSEIRSKSPSGSEEEIMTYNGILRTTAVTVQNESSNASDYDHGHNKEPRTTEYTYSVG</sequence>
<evidence type="ECO:0000313" key="9">
    <source>
        <dbReference type="EMBL" id="KAH7303803.1"/>
    </source>
</evidence>
<evidence type="ECO:0000256" key="5">
    <source>
        <dbReference type="ARBA" id="ARBA00038359"/>
    </source>
</evidence>
<feature type="transmembrane region" description="Helical" evidence="7">
    <location>
        <begin position="51"/>
        <end position="76"/>
    </location>
</feature>
<evidence type="ECO:0000256" key="1">
    <source>
        <dbReference type="ARBA" id="ARBA00004141"/>
    </source>
</evidence>
<comment type="caution">
    <text evidence="9">The sequence shown here is derived from an EMBL/GenBank/DDBJ whole genome shotgun (WGS) entry which is preliminary data.</text>
</comment>
<dbReference type="AlphaFoldDB" id="A0A8K0WJU1"/>
<evidence type="ECO:0000256" key="6">
    <source>
        <dbReference type="SAM" id="MobiDB-lite"/>
    </source>
</evidence>
<evidence type="ECO:0000313" key="10">
    <source>
        <dbReference type="Proteomes" id="UP000813444"/>
    </source>
</evidence>
<evidence type="ECO:0000256" key="4">
    <source>
        <dbReference type="ARBA" id="ARBA00023136"/>
    </source>
</evidence>
<dbReference type="InterPro" id="IPR049326">
    <property type="entry name" value="Rhodopsin_dom_fungi"/>
</dbReference>
<reference evidence="9" key="1">
    <citation type="journal article" date="2021" name="Nat. Commun.">
        <title>Genetic determinants of endophytism in the Arabidopsis root mycobiome.</title>
        <authorList>
            <person name="Mesny F."/>
            <person name="Miyauchi S."/>
            <person name="Thiergart T."/>
            <person name="Pickel B."/>
            <person name="Atanasova L."/>
            <person name="Karlsson M."/>
            <person name="Huettel B."/>
            <person name="Barry K.W."/>
            <person name="Haridas S."/>
            <person name="Chen C."/>
            <person name="Bauer D."/>
            <person name="Andreopoulos W."/>
            <person name="Pangilinan J."/>
            <person name="LaButti K."/>
            <person name="Riley R."/>
            <person name="Lipzen A."/>
            <person name="Clum A."/>
            <person name="Drula E."/>
            <person name="Henrissat B."/>
            <person name="Kohler A."/>
            <person name="Grigoriev I.V."/>
            <person name="Martin F.M."/>
            <person name="Hacquard S."/>
        </authorList>
    </citation>
    <scope>NUCLEOTIDE SEQUENCE</scope>
    <source>
        <strain evidence="9">MPI-CAGE-CH-0235</strain>
    </source>
</reference>
<evidence type="ECO:0000256" key="2">
    <source>
        <dbReference type="ARBA" id="ARBA00022692"/>
    </source>
</evidence>
<feature type="transmembrane region" description="Helical" evidence="7">
    <location>
        <begin position="9"/>
        <end position="39"/>
    </location>
</feature>
<feature type="domain" description="Rhodopsin" evidence="8">
    <location>
        <begin position="2"/>
        <end position="237"/>
    </location>
</feature>
<keyword evidence="10" id="KW-1185">Reference proteome</keyword>
<dbReference type="EMBL" id="JAGPNK010000028">
    <property type="protein sequence ID" value="KAH7303803.1"/>
    <property type="molecule type" value="Genomic_DNA"/>
</dbReference>
<keyword evidence="3 7" id="KW-1133">Transmembrane helix</keyword>
<evidence type="ECO:0000256" key="3">
    <source>
        <dbReference type="ARBA" id="ARBA00022989"/>
    </source>
</evidence>
<evidence type="ECO:0000256" key="7">
    <source>
        <dbReference type="SAM" id="Phobius"/>
    </source>
</evidence>
<feature type="region of interest" description="Disordered" evidence="6">
    <location>
        <begin position="313"/>
        <end position="338"/>
    </location>
</feature>
<comment type="subcellular location">
    <subcellularLocation>
        <location evidence="1">Membrane</location>
        <topology evidence="1">Multi-pass membrane protein</topology>
    </subcellularLocation>
</comment>
<dbReference type="GO" id="GO:0016020">
    <property type="term" value="C:membrane"/>
    <property type="evidence" value="ECO:0007669"/>
    <property type="project" value="UniProtKB-SubCell"/>
</dbReference>
<name>A0A8K0WJU1_9HYPO</name>
<dbReference type="PANTHER" id="PTHR33048">
    <property type="entry name" value="PTH11-LIKE INTEGRAL MEMBRANE PROTEIN (AFU_ORTHOLOGUE AFUA_5G11245)"/>
    <property type="match status" value="1"/>
</dbReference>
<protein>
    <recommendedName>
        <fullName evidence="8">Rhodopsin domain-containing protein</fullName>
    </recommendedName>
</protein>
<feature type="region of interest" description="Disordered" evidence="6">
    <location>
        <begin position="272"/>
        <end position="294"/>
    </location>
</feature>